<organism evidence="2 3">
    <name type="scientific">Brassica cretica</name>
    <name type="common">Mustard</name>
    <dbReference type="NCBI Taxonomy" id="69181"/>
    <lineage>
        <taxon>Eukaryota</taxon>
        <taxon>Viridiplantae</taxon>
        <taxon>Streptophyta</taxon>
        <taxon>Embryophyta</taxon>
        <taxon>Tracheophyta</taxon>
        <taxon>Spermatophyta</taxon>
        <taxon>Magnoliopsida</taxon>
        <taxon>eudicotyledons</taxon>
        <taxon>Gunneridae</taxon>
        <taxon>Pentapetalae</taxon>
        <taxon>rosids</taxon>
        <taxon>malvids</taxon>
        <taxon>Brassicales</taxon>
        <taxon>Brassicaceae</taxon>
        <taxon>Brassiceae</taxon>
        <taxon>Brassica</taxon>
    </lineage>
</organism>
<evidence type="ECO:0000313" key="3">
    <source>
        <dbReference type="Proteomes" id="UP000712281"/>
    </source>
</evidence>
<reference evidence="2" key="1">
    <citation type="submission" date="2019-12" db="EMBL/GenBank/DDBJ databases">
        <title>Genome sequencing and annotation of Brassica cretica.</title>
        <authorList>
            <person name="Studholme D.J."/>
            <person name="Sarris P.F."/>
        </authorList>
    </citation>
    <scope>NUCLEOTIDE SEQUENCE</scope>
    <source>
        <strain evidence="2">PFS-001/15</strain>
        <tissue evidence="2">Leaf</tissue>
    </source>
</reference>
<feature type="compositionally biased region" description="Basic and acidic residues" evidence="1">
    <location>
        <begin position="91"/>
        <end position="114"/>
    </location>
</feature>
<protein>
    <submittedName>
        <fullName evidence="2">Uncharacterized protein</fullName>
    </submittedName>
</protein>
<dbReference type="EMBL" id="QGKW02001660">
    <property type="protein sequence ID" value="KAF2579562.1"/>
    <property type="molecule type" value="Genomic_DNA"/>
</dbReference>
<dbReference type="Proteomes" id="UP000712281">
    <property type="component" value="Unassembled WGS sequence"/>
</dbReference>
<name>A0A8S9JDR9_BRACR</name>
<feature type="compositionally biased region" description="Basic residues" evidence="1">
    <location>
        <begin position="33"/>
        <end position="51"/>
    </location>
</feature>
<sequence>MKNCLPPTKLKRLEGTPTKRSLNGEKTVQPKRSSLKSKSLRGSTLRKHNRHQLIPQPSTIPHALQTPFMIRISLKIKTIIRKTRVEAAITTKEDRDTETKTGHPTPEKKVRAPDAKTGCPPKIDATPETEIRPDETIIGKNLSRTSYAGEKGADSRSKSRPTI</sequence>
<proteinExistence type="predicted"/>
<comment type="caution">
    <text evidence="2">The sequence shown here is derived from an EMBL/GenBank/DDBJ whole genome shotgun (WGS) entry which is preliminary data.</text>
</comment>
<evidence type="ECO:0000313" key="2">
    <source>
        <dbReference type="EMBL" id="KAF2579562.1"/>
    </source>
</evidence>
<feature type="region of interest" description="Disordered" evidence="1">
    <location>
        <begin position="91"/>
        <end position="163"/>
    </location>
</feature>
<gene>
    <name evidence="2" type="ORF">F2Q68_00004045</name>
</gene>
<dbReference type="AlphaFoldDB" id="A0A8S9JDR9"/>
<feature type="region of interest" description="Disordered" evidence="1">
    <location>
        <begin position="1"/>
        <end position="59"/>
    </location>
</feature>
<accession>A0A8S9JDR9</accession>
<evidence type="ECO:0000256" key="1">
    <source>
        <dbReference type="SAM" id="MobiDB-lite"/>
    </source>
</evidence>